<dbReference type="InterPro" id="IPR007128">
    <property type="entry name" value="PMF1/Nnf1"/>
</dbReference>
<keyword evidence="4" id="KW-0132">Cell division</keyword>
<organism evidence="10 11">
    <name type="scientific">Sphagnum troendelagicum</name>
    <dbReference type="NCBI Taxonomy" id="128251"/>
    <lineage>
        <taxon>Eukaryota</taxon>
        <taxon>Viridiplantae</taxon>
        <taxon>Streptophyta</taxon>
        <taxon>Embryophyta</taxon>
        <taxon>Bryophyta</taxon>
        <taxon>Sphagnophytina</taxon>
        <taxon>Sphagnopsida</taxon>
        <taxon>Sphagnales</taxon>
        <taxon>Sphagnaceae</taxon>
        <taxon>Sphagnum</taxon>
    </lineage>
</organism>
<evidence type="ECO:0000256" key="8">
    <source>
        <dbReference type="ARBA" id="ARBA00023306"/>
    </source>
</evidence>
<accession>A0ABP0UCM2</accession>
<dbReference type="PANTHER" id="PTHR15459:SF3">
    <property type="entry name" value="POLYAMINE-MODULATED FACTOR 1"/>
    <property type="match status" value="1"/>
</dbReference>
<keyword evidence="9" id="KW-0137">Centromere</keyword>
<keyword evidence="7" id="KW-0539">Nucleus</keyword>
<evidence type="ECO:0000256" key="5">
    <source>
        <dbReference type="ARBA" id="ARBA00022776"/>
    </source>
</evidence>
<evidence type="ECO:0000256" key="7">
    <source>
        <dbReference type="ARBA" id="ARBA00023242"/>
    </source>
</evidence>
<evidence type="ECO:0000256" key="1">
    <source>
        <dbReference type="ARBA" id="ARBA00004123"/>
    </source>
</evidence>
<keyword evidence="11" id="KW-1185">Reference proteome</keyword>
<dbReference type="EMBL" id="OZ019895">
    <property type="protein sequence ID" value="CAK9218651.1"/>
    <property type="molecule type" value="Genomic_DNA"/>
</dbReference>
<proteinExistence type="predicted"/>
<dbReference type="PANTHER" id="PTHR15459">
    <property type="entry name" value="POLYAMINE-MODULATED FACTOR 1"/>
    <property type="match status" value="1"/>
</dbReference>
<keyword evidence="3" id="KW-0158">Chromosome</keyword>
<evidence type="ECO:0000313" key="10">
    <source>
        <dbReference type="EMBL" id="CAK9218651.1"/>
    </source>
</evidence>
<keyword evidence="5" id="KW-0498">Mitosis</keyword>
<keyword evidence="6" id="KW-0995">Kinetochore</keyword>
<dbReference type="Pfam" id="PF03980">
    <property type="entry name" value="Nnf1"/>
    <property type="match status" value="1"/>
</dbReference>
<evidence type="ECO:0000256" key="2">
    <source>
        <dbReference type="ARBA" id="ARBA00004629"/>
    </source>
</evidence>
<evidence type="ECO:0000256" key="4">
    <source>
        <dbReference type="ARBA" id="ARBA00022618"/>
    </source>
</evidence>
<dbReference type="Proteomes" id="UP001497512">
    <property type="component" value="Chromosome 3"/>
</dbReference>
<evidence type="ECO:0000256" key="9">
    <source>
        <dbReference type="ARBA" id="ARBA00023328"/>
    </source>
</evidence>
<comment type="subcellular location">
    <subcellularLocation>
        <location evidence="2">Chromosome</location>
        <location evidence="2">Centromere</location>
        <location evidence="2">Kinetochore</location>
    </subcellularLocation>
    <subcellularLocation>
        <location evidence="1">Nucleus</location>
    </subcellularLocation>
</comment>
<sequence>MEKLQQDNVGCSPHRYAQLQQAFALAIHGVLTSTTRQEVLSCFPQFTAGEQEKLYAIFTRVVAKIHQDAVTEFNLQCDAAEVKDALSEMEQLIQQQLQHADYHHDSSGFKSSRSRVFFPGKAVQDLVMQLKREEVEKLKALVPHEEEKNVQLSLQLEAYQKQAVAAQDPAAVAAIFAKVREARAKLEISASAIHGL</sequence>
<evidence type="ECO:0000256" key="3">
    <source>
        <dbReference type="ARBA" id="ARBA00022454"/>
    </source>
</evidence>
<evidence type="ECO:0000256" key="6">
    <source>
        <dbReference type="ARBA" id="ARBA00022838"/>
    </source>
</evidence>
<reference evidence="10" key="1">
    <citation type="submission" date="2024-02" db="EMBL/GenBank/DDBJ databases">
        <authorList>
            <consortium name="ELIXIR-Norway"/>
            <consortium name="Elixir Norway"/>
        </authorList>
    </citation>
    <scope>NUCLEOTIDE SEQUENCE</scope>
</reference>
<keyword evidence="8" id="KW-0131">Cell cycle</keyword>
<gene>
    <name evidence="10" type="ORF">CSSPTR1EN2_LOCUS14091</name>
</gene>
<name>A0ABP0UCM2_9BRYO</name>
<evidence type="ECO:0000313" key="11">
    <source>
        <dbReference type="Proteomes" id="UP001497512"/>
    </source>
</evidence>
<protein>
    <submittedName>
        <fullName evidence="10">Uncharacterized protein</fullName>
    </submittedName>
</protein>